<dbReference type="AlphaFoldDB" id="A0AAW2M9K6"/>
<feature type="domain" description="Reverse transcriptase Ty1/copia-type" evidence="1">
    <location>
        <begin position="11"/>
        <end position="69"/>
    </location>
</feature>
<reference evidence="2" key="1">
    <citation type="submission" date="2020-06" db="EMBL/GenBank/DDBJ databases">
        <authorList>
            <person name="Li T."/>
            <person name="Hu X."/>
            <person name="Zhang T."/>
            <person name="Song X."/>
            <person name="Zhang H."/>
            <person name="Dai N."/>
            <person name="Sheng W."/>
            <person name="Hou X."/>
            <person name="Wei L."/>
        </authorList>
    </citation>
    <scope>NUCLEOTIDE SEQUENCE</scope>
    <source>
        <strain evidence="2">KEN8</strain>
        <tissue evidence="2">Leaf</tissue>
    </source>
</reference>
<sequence>MAPWIGIRQVLVTKEYNQVEGIDHVESFSPMAKAVIVRIFLTVASGHSRPIHQVDINNAFLHGYLDEDITCAHLMVTLYSVAFGQGTMEAGPAPLIRVCPVPS</sequence>
<dbReference type="Pfam" id="PF07727">
    <property type="entry name" value="RVT_2"/>
    <property type="match status" value="1"/>
</dbReference>
<comment type="caution">
    <text evidence="2">The sequence shown here is derived from an EMBL/GenBank/DDBJ whole genome shotgun (WGS) entry which is preliminary data.</text>
</comment>
<name>A0AAW2M9K6_9LAMI</name>
<reference evidence="2" key="2">
    <citation type="journal article" date="2024" name="Plant">
        <title>Genomic evolution and insights into agronomic trait innovations of Sesamum species.</title>
        <authorList>
            <person name="Miao H."/>
            <person name="Wang L."/>
            <person name="Qu L."/>
            <person name="Liu H."/>
            <person name="Sun Y."/>
            <person name="Le M."/>
            <person name="Wang Q."/>
            <person name="Wei S."/>
            <person name="Zheng Y."/>
            <person name="Lin W."/>
            <person name="Duan Y."/>
            <person name="Cao H."/>
            <person name="Xiong S."/>
            <person name="Wang X."/>
            <person name="Wei L."/>
            <person name="Li C."/>
            <person name="Ma Q."/>
            <person name="Ju M."/>
            <person name="Zhao R."/>
            <person name="Li G."/>
            <person name="Mu C."/>
            <person name="Tian Q."/>
            <person name="Mei H."/>
            <person name="Zhang T."/>
            <person name="Gao T."/>
            <person name="Zhang H."/>
        </authorList>
    </citation>
    <scope>NUCLEOTIDE SEQUENCE</scope>
    <source>
        <strain evidence="2">KEN8</strain>
    </source>
</reference>
<gene>
    <name evidence="2" type="ORF">Scaly_2247100</name>
</gene>
<accession>A0AAW2M9K6</accession>
<proteinExistence type="predicted"/>
<protein>
    <recommendedName>
        <fullName evidence="1">Reverse transcriptase Ty1/copia-type domain-containing protein</fullName>
    </recommendedName>
</protein>
<dbReference type="InterPro" id="IPR013103">
    <property type="entry name" value="RVT_2"/>
</dbReference>
<organism evidence="2">
    <name type="scientific">Sesamum calycinum</name>
    <dbReference type="NCBI Taxonomy" id="2727403"/>
    <lineage>
        <taxon>Eukaryota</taxon>
        <taxon>Viridiplantae</taxon>
        <taxon>Streptophyta</taxon>
        <taxon>Embryophyta</taxon>
        <taxon>Tracheophyta</taxon>
        <taxon>Spermatophyta</taxon>
        <taxon>Magnoliopsida</taxon>
        <taxon>eudicotyledons</taxon>
        <taxon>Gunneridae</taxon>
        <taxon>Pentapetalae</taxon>
        <taxon>asterids</taxon>
        <taxon>lamiids</taxon>
        <taxon>Lamiales</taxon>
        <taxon>Pedaliaceae</taxon>
        <taxon>Sesamum</taxon>
    </lineage>
</organism>
<dbReference type="EMBL" id="JACGWM010000014">
    <property type="protein sequence ID" value="KAL0328145.1"/>
    <property type="molecule type" value="Genomic_DNA"/>
</dbReference>
<evidence type="ECO:0000313" key="2">
    <source>
        <dbReference type="EMBL" id="KAL0328145.1"/>
    </source>
</evidence>
<evidence type="ECO:0000259" key="1">
    <source>
        <dbReference type="Pfam" id="PF07727"/>
    </source>
</evidence>